<comment type="caution">
    <text evidence="1">The sequence shown here is derived from an EMBL/GenBank/DDBJ whole genome shotgun (WGS) entry which is preliminary data.</text>
</comment>
<dbReference type="RefSeq" id="WP_052790855.1">
    <property type="nucleotide sequence ID" value="NZ_AVQC01000025.1"/>
</dbReference>
<proteinExistence type="predicted"/>
<evidence type="ECO:0000313" key="1">
    <source>
        <dbReference type="EMBL" id="KOA62664.1"/>
    </source>
</evidence>
<sequence>MAANPKAPPELQPLLDKAYRDYQTDLDNLREGAADVIENMVERDPLNVKDAIRDFSRDASQLANEYYDTVRGLWGEYAGIELEDFDHTQLIDPDRALWQVQGGFNNTDYNGLTYTQVKNGQSRAGATIDDLWPDLGNPDDAMQFVADMINASARLTTQRNMRIDPSKPRWARVPRGARTCAFCTMLASRGFTYLSEDSAGLEMQYHRDCDCQIVPSWGRQTLAGYNPERLTAMWQEASKEGGDYREKLKRMRRDNPMAFTDGVYPTPTMPWEQSVRLLSMKGEPKGTAESWYRRQLAVGVDPSREILERHEIVFLEKFQKLGEEYEWIPKSHDGKPSNDFHWLSHECDAELKSPASLKYRNVAQRINDAVVGGVEQGVVKDVFVLDFGSTKLPDKFVNQLSLYNARHESHIKELWVFDSEGFHQIVLK</sequence>
<protein>
    <submittedName>
        <fullName evidence="1">Uncharacterized protein</fullName>
    </submittedName>
</protein>
<gene>
    <name evidence="1" type="ORF">BBM1114_10595</name>
</gene>
<reference evidence="1 2" key="1">
    <citation type="journal article" date="2015" name="Int J Genomics">
        <title>Comparative Genomics Revealed Genetic Diversity and Species/Strain-Level Differences in Carbohydrate Metabolism of Three Probiotic Bifidobacterial Species.</title>
        <authorList>
            <person name="Odamaki T."/>
            <person name="Horigome A."/>
            <person name="Sugahara H."/>
            <person name="Hashikura N."/>
            <person name="Minami J."/>
            <person name="Xiao J.Z."/>
            <person name="Abe F."/>
        </authorList>
    </citation>
    <scope>NUCLEOTIDE SEQUENCE [LARGE SCALE GENOMIC DNA]</scope>
    <source>
        <strain evidence="1 2">MCC 1114</strain>
    </source>
</reference>
<accession>A0A0L7CSE3</accession>
<dbReference type="InterPro" id="IPR057369">
    <property type="entry name" value="VG15"/>
</dbReference>
<dbReference type="AlphaFoldDB" id="A0A0L7CSE3"/>
<dbReference type="EMBL" id="AVQC01000025">
    <property type="protein sequence ID" value="KOA62664.1"/>
    <property type="molecule type" value="Genomic_DNA"/>
</dbReference>
<organism evidence="1 2">
    <name type="scientific">Bifidobacterium breve MCC 1114</name>
    <dbReference type="NCBI Taxonomy" id="1365964"/>
    <lineage>
        <taxon>Bacteria</taxon>
        <taxon>Bacillati</taxon>
        <taxon>Actinomycetota</taxon>
        <taxon>Actinomycetes</taxon>
        <taxon>Bifidobacteriales</taxon>
        <taxon>Bifidobacteriaceae</taxon>
        <taxon>Bifidobacterium</taxon>
    </lineage>
</organism>
<dbReference type="Pfam" id="PF25310">
    <property type="entry name" value="VG15"/>
    <property type="match status" value="1"/>
</dbReference>
<dbReference type="PATRIC" id="fig|1365964.3.peg.2145"/>
<name>A0A0L7CSE3_BIFBR</name>
<dbReference type="Proteomes" id="UP000036802">
    <property type="component" value="Unassembled WGS sequence"/>
</dbReference>
<evidence type="ECO:0000313" key="2">
    <source>
        <dbReference type="Proteomes" id="UP000036802"/>
    </source>
</evidence>